<dbReference type="SUPFAM" id="SSF51351">
    <property type="entry name" value="Triosephosphate isomerase (TIM)"/>
    <property type="match status" value="1"/>
</dbReference>
<comment type="function">
    <text evidence="9">Involved in the gluconeogenesis. Catalyzes stereospecifically the conversion of dihydroxyacetone phosphate (DHAP) to D-glyceraldehyde-3-phosphate (G3P).</text>
</comment>
<evidence type="ECO:0000313" key="12">
    <source>
        <dbReference type="Proteomes" id="UP000231343"/>
    </source>
</evidence>
<feature type="binding site" evidence="9">
    <location>
        <position position="221"/>
    </location>
    <ligand>
        <name>substrate</name>
    </ligand>
</feature>
<feature type="binding site" evidence="9">
    <location>
        <begin position="9"/>
        <end position="11"/>
    </location>
    <ligand>
        <name>substrate</name>
    </ligand>
</feature>
<dbReference type="GO" id="GO:0006096">
    <property type="term" value="P:glycolytic process"/>
    <property type="evidence" value="ECO:0007669"/>
    <property type="project" value="UniProtKB-UniRule"/>
</dbReference>
<comment type="subcellular location">
    <subcellularLocation>
        <location evidence="9 10">Cytoplasm</location>
    </subcellularLocation>
</comment>
<accession>A0A2H0Y0K8</accession>
<comment type="caution">
    <text evidence="11">The sequence shown here is derived from an EMBL/GenBank/DDBJ whole genome shotgun (WGS) entry which is preliminary data.</text>
</comment>
<dbReference type="Pfam" id="PF00121">
    <property type="entry name" value="TIM"/>
    <property type="match status" value="1"/>
</dbReference>
<evidence type="ECO:0000256" key="8">
    <source>
        <dbReference type="ARBA" id="ARBA00023235"/>
    </source>
</evidence>
<dbReference type="Proteomes" id="UP000231343">
    <property type="component" value="Unassembled WGS sequence"/>
</dbReference>
<dbReference type="InterPro" id="IPR020861">
    <property type="entry name" value="Triosephosphate_isomerase_AS"/>
</dbReference>
<evidence type="ECO:0000256" key="4">
    <source>
        <dbReference type="ARBA" id="ARBA00019397"/>
    </source>
</evidence>
<protein>
    <recommendedName>
        <fullName evidence="4 9">Triosephosphate isomerase</fullName>
        <shortName evidence="9">TIM</shortName>
        <shortName evidence="9">TPI</shortName>
        <ecNumber evidence="3 9">5.3.1.1</ecNumber>
    </recommendedName>
    <alternativeName>
        <fullName evidence="9">Triose-phosphate isomerase</fullName>
    </alternativeName>
</protein>
<comment type="pathway">
    <text evidence="9 10">Carbohydrate biosynthesis; gluconeogenesis.</text>
</comment>
<feature type="binding site" evidence="9">
    <location>
        <begin position="242"/>
        <end position="243"/>
    </location>
    <ligand>
        <name>substrate</name>
    </ligand>
</feature>
<dbReference type="CDD" id="cd00311">
    <property type="entry name" value="TIM"/>
    <property type="match status" value="1"/>
</dbReference>
<evidence type="ECO:0000256" key="3">
    <source>
        <dbReference type="ARBA" id="ARBA00011940"/>
    </source>
</evidence>
<dbReference type="UniPathway" id="UPA00138"/>
<dbReference type="HAMAP" id="MF_00147_B">
    <property type="entry name" value="TIM_B"/>
    <property type="match status" value="1"/>
</dbReference>
<evidence type="ECO:0000256" key="7">
    <source>
        <dbReference type="ARBA" id="ARBA00023152"/>
    </source>
</evidence>
<sequence>MRKLFMAGNWKMHMTESEALNFVKQVKPLVADVTDKDMLICPPFPVLSRMQDALKDSNVALGAQNMHFEEKGAFTGEVSGPMLKAVGCEYVIIGHSERRQYFGETNEIVNKKLKAALNHDLLPIVCVGESLEQRENNETMKVIEAQIRESFKDLITADFKGTGADLAINDWSQITIAYEPVWAIGTGKTASPEQAQEVHAFIRSLLPKEVAQKVRILYGGSVKPDNVKELMAKPDIDGGLVGGASLKPESFAGLCVFD</sequence>
<comment type="similarity">
    <text evidence="2 9 10">Belongs to the triosephosphate isomerase family.</text>
</comment>
<evidence type="ECO:0000256" key="1">
    <source>
        <dbReference type="ARBA" id="ARBA00004680"/>
    </source>
</evidence>
<dbReference type="AlphaFoldDB" id="A0A2H0Y0K8"/>
<proteinExistence type="inferred from homology"/>
<dbReference type="GO" id="GO:0005829">
    <property type="term" value="C:cytosol"/>
    <property type="evidence" value="ECO:0007669"/>
    <property type="project" value="TreeGrafter"/>
</dbReference>
<dbReference type="InterPro" id="IPR022896">
    <property type="entry name" value="TrioseP_Isoase_bac/euk"/>
</dbReference>
<dbReference type="PROSITE" id="PS51440">
    <property type="entry name" value="TIM_2"/>
    <property type="match status" value="1"/>
</dbReference>
<feature type="active site" description="Electrophile" evidence="9">
    <location>
        <position position="95"/>
    </location>
</feature>
<dbReference type="FunFam" id="3.20.20.70:FF:000016">
    <property type="entry name" value="Triosephosphate isomerase"/>
    <property type="match status" value="1"/>
</dbReference>
<dbReference type="InterPro" id="IPR000652">
    <property type="entry name" value="Triosephosphate_isomerase"/>
</dbReference>
<dbReference type="GO" id="GO:0004807">
    <property type="term" value="F:triose-phosphate isomerase activity"/>
    <property type="evidence" value="ECO:0007669"/>
    <property type="project" value="UniProtKB-UniRule"/>
</dbReference>
<comment type="subunit">
    <text evidence="9 10">Homodimer.</text>
</comment>
<dbReference type="PANTHER" id="PTHR21139">
    <property type="entry name" value="TRIOSEPHOSPHATE ISOMERASE"/>
    <property type="match status" value="1"/>
</dbReference>
<dbReference type="UniPathway" id="UPA00109">
    <property type="reaction ID" value="UER00189"/>
</dbReference>
<evidence type="ECO:0000256" key="10">
    <source>
        <dbReference type="RuleBase" id="RU363013"/>
    </source>
</evidence>
<dbReference type="InterPro" id="IPR013785">
    <property type="entry name" value="Aldolase_TIM"/>
</dbReference>
<evidence type="ECO:0000256" key="5">
    <source>
        <dbReference type="ARBA" id="ARBA00022432"/>
    </source>
</evidence>
<evidence type="ECO:0000313" key="11">
    <source>
        <dbReference type="EMBL" id="PIS30967.1"/>
    </source>
</evidence>
<keyword evidence="6 9" id="KW-0963">Cytoplasm</keyword>
<dbReference type="PROSITE" id="PS00171">
    <property type="entry name" value="TIM_1"/>
    <property type="match status" value="1"/>
</dbReference>
<dbReference type="EC" id="5.3.1.1" evidence="3 9"/>
<feature type="active site" description="Proton acceptor" evidence="9">
    <location>
        <position position="179"/>
    </location>
</feature>
<reference evidence="11 12" key="1">
    <citation type="submission" date="2017-09" db="EMBL/GenBank/DDBJ databases">
        <title>Depth-based differentiation of microbial function through sediment-hosted aquifers and enrichment of novel symbionts in the deep terrestrial subsurface.</title>
        <authorList>
            <person name="Probst A.J."/>
            <person name="Ladd B."/>
            <person name="Jarett J.K."/>
            <person name="Geller-Mcgrath D.E."/>
            <person name="Sieber C.M."/>
            <person name="Emerson J.B."/>
            <person name="Anantharaman K."/>
            <person name="Thomas B.C."/>
            <person name="Malmstrom R."/>
            <person name="Stieglmeier M."/>
            <person name="Klingl A."/>
            <person name="Woyke T."/>
            <person name="Ryan C.M."/>
            <person name="Banfield J.F."/>
        </authorList>
    </citation>
    <scope>NUCLEOTIDE SEQUENCE [LARGE SCALE GENOMIC DNA]</scope>
    <source>
        <strain evidence="11">CG08_land_8_20_14_0_20_45_16</strain>
    </source>
</reference>
<keyword evidence="5 9" id="KW-0312">Gluconeogenesis</keyword>
<feature type="binding site" evidence="9">
    <location>
        <position position="185"/>
    </location>
    <ligand>
        <name>substrate</name>
    </ligand>
</feature>
<dbReference type="InterPro" id="IPR035990">
    <property type="entry name" value="TIM_sf"/>
</dbReference>
<dbReference type="GO" id="GO:0019563">
    <property type="term" value="P:glycerol catabolic process"/>
    <property type="evidence" value="ECO:0007669"/>
    <property type="project" value="TreeGrafter"/>
</dbReference>
<comment type="catalytic activity">
    <reaction evidence="9 10">
        <text>D-glyceraldehyde 3-phosphate = dihydroxyacetone phosphate</text>
        <dbReference type="Rhea" id="RHEA:18585"/>
        <dbReference type="ChEBI" id="CHEBI:57642"/>
        <dbReference type="ChEBI" id="CHEBI:59776"/>
        <dbReference type="EC" id="5.3.1.1"/>
    </reaction>
</comment>
<evidence type="ECO:0000256" key="2">
    <source>
        <dbReference type="ARBA" id="ARBA00007422"/>
    </source>
</evidence>
<dbReference type="NCBIfam" id="TIGR00419">
    <property type="entry name" value="tim"/>
    <property type="match status" value="1"/>
</dbReference>
<gene>
    <name evidence="9" type="primary">tpiA</name>
    <name evidence="11" type="ORF">COT42_02025</name>
</gene>
<dbReference type="GO" id="GO:0046166">
    <property type="term" value="P:glyceraldehyde-3-phosphate biosynthetic process"/>
    <property type="evidence" value="ECO:0007669"/>
    <property type="project" value="TreeGrafter"/>
</dbReference>
<name>A0A2H0Y0K8_UNCSA</name>
<organism evidence="11 12">
    <name type="scientific">Candidatus Saganbacteria bacterium CG08_land_8_20_14_0_20_45_16</name>
    <dbReference type="NCBI Taxonomy" id="2014293"/>
    <lineage>
        <taxon>Bacteria</taxon>
        <taxon>Bacillati</taxon>
        <taxon>Saganbacteria</taxon>
    </lineage>
</organism>
<dbReference type="PANTHER" id="PTHR21139:SF42">
    <property type="entry name" value="TRIOSEPHOSPHATE ISOMERASE"/>
    <property type="match status" value="1"/>
</dbReference>
<dbReference type="EMBL" id="PEYM01000041">
    <property type="protein sequence ID" value="PIS30967.1"/>
    <property type="molecule type" value="Genomic_DNA"/>
</dbReference>
<evidence type="ECO:0000256" key="9">
    <source>
        <dbReference type="HAMAP-Rule" id="MF_00147"/>
    </source>
</evidence>
<comment type="pathway">
    <text evidence="1 9 10">Carbohydrate degradation; glycolysis; D-glyceraldehyde 3-phosphate from glycerone phosphate: step 1/1.</text>
</comment>
<keyword evidence="8 9" id="KW-0413">Isomerase</keyword>
<evidence type="ECO:0000256" key="6">
    <source>
        <dbReference type="ARBA" id="ARBA00022490"/>
    </source>
</evidence>
<keyword evidence="7 9" id="KW-0324">Glycolysis</keyword>
<dbReference type="GO" id="GO:0006094">
    <property type="term" value="P:gluconeogenesis"/>
    <property type="evidence" value="ECO:0007669"/>
    <property type="project" value="UniProtKB-UniRule"/>
</dbReference>
<dbReference type="Gene3D" id="3.20.20.70">
    <property type="entry name" value="Aldolase class I"/>
    <property type="match status" value="1"/>
</dbReference>